<accession>Q4S7F5</accession>
<sequence length="313" mass="35928">FQDSLCHCLQKYCLNYSAALLYLDSLKLREDFGIYVKWCERNDLCRRLQLRDLLVAPLQRLTRYPLLLRNMAKRCQTEDENKGLQAIAEQVDTSICDLEGKVKWLDNYQKVKGLRDALVWLPVWERDKRAFVPETLKHLLKAVTLENLISHRSLLHEGKLVLTENTKLIDVYLFLFDEFLLITRIKRNKKVQPVGGGLNFPPSRCSGALKLLCDPCVQKSVGPEQNPLRLPQNQELDQFLKEGCTFTVLDQPLSLDRLQLKNIDQLNASKRMAVKDRGRCDNTAETGLGAAEGQERHLVAGVRTDLNRQDEAI</sequence>
<dbReference type="AlphaFoldDB" id="Q4S7F5"/>
<dbReference type="InterPro" id="IPR011993">
    <property type="entry name" value="PH-like_dom_sf"/>
</dbReference>
<evidence type="ECO:0000313" key="2">
    <source>
        <dbReference type="EMBL" id="CAG03427.1"/>
    </source>
</evidence>
<organism evidence="2">
    <name type="scientific">Tetraodon nigroviridis</name>
    <name type="common">Spotted green pufferfish</name>
    <name type="synonym">Chelonodon nigroviridis</name>
    <dbReference type="NCBI Taxonomy" id="99883"/>
    <lineage>
        <taxon>Eukaryota</taxon>
        <taxon>Metazoa</taxon>
        <taxon>Chordata</taxon>
        <taxon>Craniata</taxon>
        <taxon>Vertebrata</taxon>
        <taxon>Euteleostomi</taxon>
        <taxon>Actinopterygii</taxon>
        <taxon>Neopterygii</taxon>
        <taxon>Teleostei</taxon>
        <taxon>Neoteleostei</taxon>
        <taxon>Acanthomorphata</taxon>
        <taxon>Eupercaria</taxon>
        <taxon>Tetraodontiformes</taxon>
        <taxon>Tetradontoidea</taxon>
        <taxon>Tetraodontidae</taxon>
        <taxon>Tetraodon</taxon>
    </lineage>
</organism>
<name>Q4S7F5_TETNG</name>
<dbReference type="GO" id="GO:0005085">
    <property type="term" value="F:guanyl-nucleotide exchange factor activity"/>
    <property type="evidence" value="ECO:0007669"/>
    <property type="project" value="InterPro"/>
</dbReference>
<dbReference type="PANTHER" id="PTHR13217">
    <property type="entry name" value="PLECKSTRIN HOMOLOGY DOMAIN-CONTAINING FAMILY G MEMBER 7"/>
    <property type="match status" value="1"/>
</dbReference>
<dbReference type="OrthoDB" id="5585231at2759"/>
<dbReference type="Pfam" id="PF00621">
    <property type="entry name" value="RhoGEF"/>
    <property type="match status" value="1"/>
</dbReference>
<dbReference type="Gene3D" id="2.30.29.30">
    <property type="entry name" value="Pleckstrin-homology domain (PH domain)/Phosphotyrosine-binding domain (PTB)"/>
    <property type="match status" value="1"/>
</dbReference>
<dbReference type="InterPro" id="IPR040181">
    <property type="entry name" value="PKHG5/7"/>
</dbReference>
<dbReference type="PANTHER" id="PTHR13217:SF6">
    <property type="entry name" value="PLECKSTRIN HOMOLOGY DOMAIN-CONTAINING FAMILY G MEMBER 7"/>
    <property type="match status" value="1"/>
</dbReference>
<dbReference type="PROSITE" id="PS50010">
    <property type="entry name" value="DH_2"/>
    <property type="match status" value="1"/>
</dbReference>
<comment type="caution">
    <text evidence="2">The sequence shown here is derived from an EMBL/GenBank/DDBJ whole genome shotgun (WGS) entry which is preliminary data.</text>
</comment>
<dbReference type="Gene3D" id="1.20.900.10">
    <property type="entry name" value="Dbl homology (DH) domain"/>
    <property type="match status" value="1"/>
</dbReference>
<feature type="domain" description="DH" evidence="1">
    <location>
        <begin position="1"/>
        <end position="101"/>
    </location>
</feature>
<evidence type="ECO:0000259" key="1">
    <source>
        <dbReference type="PROSITE" id="PS50010"/>
    </source>
</evidence>
<dbReference type="InterPro" id="IPR035899">
    <property type="entry name" value="DBL_dom_sf"/>
</dbReference>
<gene>
    <name evidence="2" type="ORF">GSTENG00022804001</name>
</gene>
<protein>
    <submittedName>
        <fullName evidence="2">(spotted green pufferfish) hypothetical protein</fullName>
    </submittedName>
</protein>
<dbReference type="SUPFAM" id="SSF48065">
    <property type="entry name" value="DBL homology domain (DH-domain)"/>
    <property type="match status" value="1"/>
</dbReference>
<proteinExistence type="predicted"/>
<dbReference type="EMBL" id="CAAE01014715">
    <property type="protein sequence ID" value="CAG03427.1"/>
    <property type="molecule type" value="Genomic_DNA"/>
</dbReference>
<reference evidence="2" key="1">
    <citation type="journal article" date="2004" name="Nature">
        <title>Genome duplication in the teleost fish Tetraodon nigroviridis reveals the early vertebrate proto-karyotype.</title>
        <authorList>
            <person name="Jaillon O."/>
            <person name="Aury J.-M."/>
            <person name="Brunet F."/>
            <person name="Petit J.-L."/>
            <person name="Stange-Thomann N."/>
            <person name="Mauceli E."/>
            <person name="Bouneau L."/>
            <person name="Fischer C."/>
            <person name="Ozouf-Costaz C."/>
            <person name="Bernot A."/>
            <person name="Nicaud S."/>
            <person name="Jaffe D."/>
            <person name="Fisher S."/>
            <person name="Lutfalla G."/>
            <person name="Dossat C."/>
            <person name="Segurens B."/>
            <person name="Dasilva C."/>
            <person name="Salanoubat M."/>
            <person name="Levy M."/>
            <person name="Boudet N."/>
            <person name="Castellano S."/>
            <person name="Anthouard V."/>
            <person name="Jubin C."/>
            <person name="Castelli V."/>
            <person name="Katinka M."/>
            <person name="Vacherie B."/>
            <person name="Biemont C."/>
            <person name="Skalli Z."/>
            <person name="Cattolico L."/>
            <person name="Poulain J."/>
            <person name="De Berardinis V."/>
            <person name="Cruaud C."/>
            <person name="Duprat S."/>
            <person name="Brottier P."/>
            <person name="Coutanceau J.-P."/>
            <person name="Gouzy J."/>
            <person name="Parra G."/>
            <person name="Lardier G."/>
            <person name="Chapple C."/>
            <person name="McKernan K.J."/>
            <person name="McEwan P."/>
            <person name="Bosak S."/>
            <person name="Kellis M."/>
            <person name="Volff J.-N."/>
            <person name="Guigo R."/>
            <person name="Zody M.C."/>
            <person name="Mesirov J."/>
            <person name="Lindblad-Toh K."/>
            <person name="Birren B."/>
            <person name="Nusbaum C."/>
            <person name="Kahn D."/>
            <person name="Robinson-Rechavi M."/>
            <person name="Laudet V."/>
            <person name="Schachter V."/>
            <person name="Quetier F."/>
            <person name="Saurin W."/>
            <person name="Scarpelli C."/>
            <person name="Wincker P."/>
            <person name="Lander E.S."/>
            <person name="Weissenbach J."/>
            <person name="Roest Crollius H."/>
        </authorList>
    </citation>
    <scope>NUCLEOTIDE SEQUENCE [LARGE SCALE GENOMIC DNA]</scope>
</reference>
<dbReference type="KEGG" id="tng:GSTEN00022804G001"/>
<dbReference type="InterPro" id="IPR000219">
    <property type="entry name" value="DH_dom"/>
</dbReference>
<feature type="non-terminal residue" evidence="2">
    <location>
        <position position="313"/>
    </location>
</feature>
<dbReference type="SUPFAM" id="SSF50729">
    <property type="entry name" value="PH domain-like"/>
    <property type="match status" value="1"/>
</dbReference>
<dbReference type="GO" id="GO:0007266">
    <property type="term" value="P:Rho protein signal transduction"/>
    <property type="evidence" value="ECO:0007669"/>
    <property type="project" value="TreeGrafter"/>
</dbReference>
<reference evidence="2" key="2">
    <citation type="submission" date="2004-02" db="EMBL/GenBank/DDBJ databases">
        <authorList>
            <consortium name="Genoscope"/>
            <consortium name="Whitehead Institute Centre for Genome Research"/>
        </authorList>
    </citation>
    <scope>NUCLEOTIDE SEQUENCE</scope>
</reference>